<keyword evidence="1" id="KW-0472">Membrane</keyword>
<keyword evidence="1" id="KW-1133">Transmembrane helix</keyword>
<evidence type="ECO:0000313" key="3">
    <source>
        <dbReference type="Proteomes" id="UP000321561"/>
    </source>
</evidence>
<accession>A0A510L915</accession>
<dbReference type="KEGG" id="lhg:JMUB5056_1741"/>
<gene>
    <name evidence="2" type="ORF">JMUB5056_1741</name>
</gene>
<proteinExistence type="predicted"/>
<feature type="transmembrane region" description="Helical" evidence="1">
    <location>
        <begin position="60"/>
        <end position="81"/>
    </location>
</feature>
<organism evidence="2 3">
    <name type="scientific">Leptotrichia hongkongensis</name>
    <dbReference type="NCBI Taxonomy" id="554406"/>
    <lineage>
        <taxon>Bacteria</taxon>
        <taxon>Fusobacteriati</taxon>
        <taxon>Fusobacteriota</taxon>
        <taxon>Fusobacteriia</taxon>
        <taxon>Fusobacteriales</taxon>
        <taxon>Leptotrichiaceae</taxon>
        <taxon>Leptotrichia</taxon>
    </lineage>
</organism>
<dbReference type="AlphaFoldDB" id="A0A510L915"/>
<dbReference type="EMBL" id="AP019846">
    <property type="protein sequence ID" value="BBM60147.1"/>
    <property type="molecule type" value="Genomic_DNA"/>
</dbReference>
<dbReference type="OrthoDB" id="83085at2"/>
<reference evidence="2 3" key="1">
    <citation type="submission" date="2019-07" db="EMBL/GenBank/DDBJ databases">
        <title>Complete Genome Sequence of Leptotrichia hongkongensis Strain JMUB5056.</title>
        <authorList>
            <person name="Watanabe S."/>
            <person name="Cui L."/>
        </authorList>
    </citation>
    <scope>NUCLEOTIDE SEQUENCE [LARGE SCALE GENOMIC DNA]</scope>
    <source>
        <strain evidence="2 3">JMUB5056</strain>
    </source>
</reference>
<name>A0A510L915_9FUSO</name>
<keyword evidence="1" id="KW-0812">Transmembrane</keyword>
<sequence>MKYKIDKSNFIFILCAYQAFKVIKNGLNIQNILIGIGYITASVIYFKYEDKIKKTIYEILPFLIFYVLFGVLFESFIITFFEQIK</sequence>
<dbReference type="Proteomes" id="UP000321561">
    <property type="component" value="Chromosome"/>
</dbReference>
<evidence type="ECO:0000256" key="1">
    <source>
        <dbReference type="SAM" id="Phobius"/>
    </source>
</evidence>
<protein>
    <submittedName>
        <fullName evidence="2">Uncharacterized protein</fullName>
    </submittedName>
</protein>
<evidence type="ECO:0000313" key="2">
    <source>
        <dbReference type="EMBL" id="BBM60147.1"/>
    </source>
</evidence>
<feature type="transmembrane region" description="Helical" evidence="1">
    <location>
        <begin position="29"/>
        <end position="48"/>
    </location>
</feature>